<gene>
    <name evidence="2" type="ORF">K340107D12_62140</name>
</gene>
<keyword evidence="3" id="KW-1185">Reference proteome</keyword>
<evidence type="ECO:0000313" key="3">
    <source>
        <dbReference type="Proteomes" id="UP001600941"/>
    </source>
</evidence>
<feature type="transmembrane region" description="Helical" evidence="1">
    <location>
        <begin position="65"/>
        <end position="86"/>
    </location>
</feature>
<accession>A0ABQ0C3L8</accession>
<evidence type="ECO:0008006" key="4">
    <source>
        <dbReference type="Google" id="ProtNLM"/>
    </source>
</evidence>
<keyword evidence="1" id="KW-0472">Membrane</keyword>
<reference evidence="2 3" key="1">
    <citation type="submission" date="2024-04" db="EMBL/GenBank/DDBJ databases">
        <title>Defined microbial consortia suppress multidrug-resistant proinflammatory Enterobacteriaceae via ecological control.</title>
        <authorList>
            <person name="Furuichi M."/>
            <person name="Kawaguchi T."/>
            <person name="Pust M."/>
            <person name="Yasuma K."/>
            <person name="Plichta D."/>
            <person name="Hasegawa N."/>
            <person name="Ohya T."/>
            <person name="Bhattarai S."/>
            <person name="Sasajima S."/>
            <person name="Aoto Y."/>
            <person name="Tuganbaev T."/>
            <person name="Yaginuma M."/>
            <person name="Ueda M."/>
            <person name="Okahashi N."/>
            <person name="Amafuji K."/>
            <person name="Kiridooshi Y."/>
            <person name="Sugita K."/>
            <person name="Strazar M."/>
            <person name="Skelly A."/>
            <person name="Suda W."/>
            <person name="Hattori M."/>
            <person name="Nakamoto N."/>
            <person name="Caballero S."/>
            <person name="Norman J."/>
            <person name="Olle B."/>
            <person name="Tanoue T."/>
            <person name="Arita M."/>
            <person name="Bucci V."/>
            <person name="Atarashi K."/>
            <person name="Xavier R."/>
            <person name="Honda K."/>
        </authorList>
    </citation>
    <scope>NUCLEOTIDE SEQUENCE [LARGE SCALE GENOMIC DNA]</scope>
    <source>
        <strain evidence="3">k34-0107-D12</strain>
    </source>
</reference>
<keyword evidence="1" id="KW-1133">Transmembrane helix</keyword>
<sequence>MIREKLQKIQVKRLVILNLPYFFIFYVADKGSWLYRHCLGESMVQRLGVMLVNFRLAFLSWLPSVALQDLTVGVLVASTLKLVVYYRSKNAKKFRQGVEYGSARWGNRKDIEPFMDPVFENNVILTETERLTMNSRPKAPKYARNKNVIVIGGSGSGKTRFYVKPNLMQMTDHVSYVVTDPKGTIIVECGKMLVNGGYRIKVLNTINFKKSMHYNRATCSPLKRRRTALFQSVL</sequence>
<organism evidence="2 3">
    <name type="scientific">Blautia parvula</name>
    <dbReference type="NCBI Taxonomy" id="2877527"/>
    <lineage>
        <taxon>Bacteria</taxon>
        <taxon>Bacillati</taxon>
        <taxon>Bacillota</taxon>
        <taxon>Clostridia</taxon>
        <taxon>Lachnospirales</taxon>
        <taxon>Lachnospiraceae</taxon>
        <taxon>Blautia</taxon>
    </lineage>
</organism>
<dbReference type="Pfam" id="PF02534">
    <property type="entry name" value="T4SS-DNA_transf"/>
    <property type="match status" value="1"/>
</dbReference>
<dbReference type="EMBL" id="BAABZQ010000001">
    <property type="protein sequence ID" value="GAA6503398.1"/>
    <property type="molecule type" value="Genomic_DNA"/>
</dbReference>
<dbReference type="CDD" id="cd01127">
    <property type="entry name" value="TrwB_TraG_TraD_VirD4"/>
    <property type="match status" value="1"/>
</dbReference>
<dbReference type="InterPro" id="IPR003688">
    <property type="entry name" value="TraG/VirD4"/>
</dbReference>
<protein>
    <recommendedName>
        <fullName evidence="4">Type IV secretory system conjugative DNA transfer family protein</fullName>
    </recommendedName>
</protein>
<dbReference type="SUPFAM" id="SSF52540">
    <property type="entry name" value="P-loop containing nucleoside triphosphate hydrolases"/>
    <property type="match status" value="1"/>
</dbReference>
<evidence type="ECO:0000256" key="1">
    <source>
        <dbReference type="SAM" id="Phobius"/>
    </source>
</evidence>
<evidence type="ECO:0000313" key="2">
    <source>
        <dbReference type="EMBL" id="GAA6503398.1"/>
    </source>
</evidence>
<proteinExistence type="predicted"/>
<name>A0ABQ0C3L8_9FIRM</name>
<keyword evidence="1" id="KW-0812">Transmembrane</keyword>
<dbReference type="Proteomes" id="UP001600941">
    <property type="component" value="Unassembled WGS sequence"/>
</dbReference>
<dbReference type="InterPro" id="IPR027417">
    <property type="entry name" value="P-loop_NTPase"/>
</dbReference>
<comment type="caution">
    <text evidence="2">The sequence shown here is derived from an EMBL/GenBank/DDBJ whole genome shotgun (WGS) entry which is preliminary data.</text>
</comment>
<feature type="transmembrane region" description="Helical" evidence="1">
    <location>
        <begin position="12"/>
        <end position="28"/>
    </location>
</feature>